<feature type="region of interest" description="Disordered" evidence="1">
    <location>
        <begin position="1"/>
        <end position="34"/>
    </location>
</feature>
<name>F6G7X8_RALS8</name>
<reference evidence="2 3" key="1">
    <citation type="journal article" date="2011" name="J. Bacteriol.">
        <title>Complete genome sequence of the plant pathogen Ralstonia solanacearum strain Po82.</title>
        <authorList>
            <person name="Xu J."/>
            <person name="Zheng H.J."/>
            <person name="Liu L."/>
            <person name="Pan Z.C."/>
            <person name="Prior P."/>
            <person name="Tang B."/>
            <person name="Xu J.S."/>
            <person name="Zhang H."/>
            <person name="Tian Q."/>
            <person name="Zhang L.Q."/>
            <person name="Feng J."/>
        </authorList>
    </citation>
    <scope>NUCLEOTIDE SEQUENCE [LARGE SCALE GENOMIC DNA]</scope>
    <source>
        <strain evidence="3">Po82</strain>
    </source>
</reference>
<dbReference type="KEGG" id="rsn:RSPO_m00013"/>
<evidence type="ECO:0000313" key="2">
    <source>
        <dbReference type="EMBL" id="AEG70655.1"/>
    </source>
</evidence>
<gene>
    <name evidence="2" type="ordered locus">RSPO_m00013</name>
</gene>
<dbReference type="EMBL" id="CP002820">
    <property type="protein sequence ID" value="AEG70655.1"/>
    <property type="molecule type" value="Genomic_DNA"/>
</dbReference>
<evidence type="ECO:0000313" key="3">
    <source>
        <dbReference type="Proteomes" id="UP000007953"/>
    </source>
</evidence>
<proteinExistence type="predicted"/>
<geneLocation type="plasmid" evidence="3"/>
<sequence length="56" mass="5739">MHARSGIAHPAGLPTPCRPSPVAGPGSARPDAMQGACGEATVLGQRIFETDRNRDG</sequence>
<accession>F6G7X8</accession>
<dbReference type="Proteomes" id="UP000007953">
    <property type="component" value="Plasmid megaplasmid"/>
</dbReference>
<evidence type="ECO:0000256" key="1">
    <source>
        <dbReference type="SAM" id="MobiDB-lite"/>
    </source>
</evidence>
<dbReference type="HOGENOM" id="CLU_3011065_0_0_4"/>
<protein>
    <submittedName>
        <fullName evidence="2">Uncharacterized protein</fullName>
    </submittedName>
</protein>
<keyword evidence="2" id="KW-0614">Plasmid</keyword>
<organism evidence="2 3">
    <name type="scientific">Ralstonia solanacearum (strain Po82)</name>
    <dbReference type="NCBI Taxonomy" id="1031711"/>
    <lineage>
        <taxon>Bacteria</taxon>
        <taxon>Pseudomonadati</taxon>
        <taxon>Pseudomonadota</taxon>
        <taxon>Betaproteobacteria</taxon>
        <taxon>Burkholderiales</taxon>
        <taxon>Burkholderiaceae</taxon>
        <taxon>Ralstonia</taxon>
        <taxon>Ralstonia solanacearum species complex</taxon>
    </lineage>
</organism>
<dbReference type="AlphaFoldDB" id="F6G7X8"/>